<dbReference type="SMART" id="SM00829">
    <property type="entry name" value="PKS_ER"/>
    <property type="match status" value="1"/>
</dbReference>
<keyword evidence="4" id="KW-0521">NADP</keyword>
<protein>
    <recommendedName>
        <fullName evidence="9">enoyl-[acyl-carrier-protein] reductase</fullName>
        <ecNumber evidence="9">1.3.1.104</ecNumber>
    </recommendedName>
</protein>
<evidence type="ECO:0000256" key="5">
    <source>
        <dbReference type="ARBA" id="ARBA00022946"/>
    </source>
</evidence>
<evidence type="ECO:0000256" key="7">
    <source>
        <dbReference type="ARBA" id="ARBA00023098"/>
    </source>
</evidence>
<comment type="catalytic activity">
    <reaction evidence="10">
        <text>a 2,3-saturated acyl-[ACP] + NADP(+) = a (2E)-enoyl-[ACP] + NADPH + H(+)</text>
        <dbReference type="Rhea" id="RHEA:22564"/>
        <dbReference type="Rhea" id="RHEA-COMP:9925"/>
        <dbReference type="Rhea" id="RHEA-COMP:9926"/>
        <dbReference type="ChEBI" id="CHEBI:15378"/>
        <dbReference type="ChEBI" id="CHEBI:57783"/>
        <dbReference type="ChEBI" id="CHEBI:58349"/>
        <dbReference type="ChEBI" id="CHEBI:78784"/>
        <dbReference type="ChEBI" id="CHEBI:78785"/>
        <dbReference type="EC" id="1.3.1.104"/>
    </reaction>
</comment>
<dbReference type="STRING" id="69.GLE_1388"/>
<dbReference type="Gene3D" id="3.40.50.720">
    <property type="entry name" value="NAD(P)-binding Rossmann-like Domain"/>
    <property type="match status" value="1"/>
</dbReference>
<keyword evidence="7" id="KW-0443">Lipid metabolism</keyword>
<dbReference type="InterPro" id="IPR051034">
    <property type="entry name" value="Mito_Enoyl-ACP_Reductase"/>
</dbReference>
<dbReference type="GO" id="GO:0006633">
    <property type="term" value="P:fatty acid biosynthetic process"/>
    <property type="evidence" value="ECO:0007669"/>
    <property type="project" value="UniProtKB-KW"/>
</dbReference>
<dbReference type="Pfam" id="PF08240">
    <property type="entry name" value="ADH_N"/>
    <property type="match status" value="1"/>
</dbReference>
<gene>
    <name evidence="11" type="ORF">GLE_1388</name>
</gene>
<comment type="similarity">
    <text evidence="1">Belongs to the zinc-containing alcohol dehydrogenase family. Quinone oxidoreductase subfamily.</text>
</comment>
<evidence type="ECO:0000256" key="1">
    <source>
        <dbReference type="ARBA" id="ARBA00010371"/>
    </source>
</evidence>
<dbReference type="OrthoDB" id="9788224at2"/>
<evidence type="ECO:0000256" key="9">
    <source>
        <dbReference type="ARBA" id="ARBA00038963"/>
    </source>
</evidence>
<dbReference type="KEGG" id="lez:GLE_1388"/>
<dbReference type="SUPFAM" id="SSF51735">
    <property type="entry name" value="NAD(P)-binding Rossmann-fold domains"/>
    <property type="match status" value="1"/>
</dbReference>
<dbReference type="PATRIC" id="fig|69.6.peg.1370"/>
<dbReference type="Pfam" id="PF00107">
    <property type="entry name" value="ADH_zinc_N"/>
    <property type="match status" value="1"/>
</dbReference>
<name>A0A0S2DDX6_LYSEN</name>
<dbReference type="Proteomes" id="UP000061569">
    <property type="component" value="Chromosome"/>
</dbReference>
<evidence type="ECO:0000256" key="3">
    <source>
        <dbReference type="ARBA" id="ARBA00022832"/>
    </source>
</evidence>
<dbReference type="SUPFAM" id="SSF50129">
    <property type="entry name" value="GroES-like"/>
    <property type="match status" value="1"/>
</dbReference>
<keyword evidence="8" id="KW-0275">Fatty acid biosynthesis</keyword>
<reference evidence="11 12" key="1">
    <citation type="submission" date="2015-11" db="EMBL/GenBank/DDBJ databases">
        <title>Genome sequences of Lysobacter enzymogenes strain C3 and Lysobacter antibioticus ATCC 29479.</title>
        <authorList>
            <person name="Kobayashi D.Y."/>
        </authorList>
    </citation>
    <scope>NUCLEOTIDE SEQUENCE [LARGE SCALE GENOMIC DNA]</scope>
    <source>
        <strain evidence="11 12">C3</strain>
    </source>
</reference>
<dbReference type="AlphaFoldDB" id="A0A0S2DDX6"/>
<evidence type="ECO:0000256" key="6">
    <source>
        <dbReference type="ARBA" id="ARBA00023002"/>
    </source>
</evidence>
<dbReference type="CDD" id="cd05282">
    <property type="entry name" value="ETR_like"/>
    <property type="match status" value="1"/>
</dbReference>
<dbReference type="PANTHER" id="PTHR43981">
    <property type="entry name" value="ENOYL-[ACYL-CARRIER-PROTEIN] REDUCTASE, MITOCHONDRIAL"/>
    <property type="match status" value="1"/>
</dbReference>
<evidence type="ECO:0000256" key="4">
    <source>
        <dbReference type="ARBA" id="ARBA00022857"/>
    </source>
</evidence>
<proteinExistence type="inferred from homology"/>
<dbReference type="InterPro" id="IPR036291">
    <property type="entry name" value="NAD(P)-bd_dom_sf"/>
</dbReference>
<dbReference type="InterPro" id="IPR013154">
    <property type="entry name" value="ADH-like_N"/>
</dbReference>
<dbReference type="Gene3D" id="3.90.180.10">
    <property type="entry name" value="Medium-chain alcohol dehydrogenases, catalytic domain"/>
    <property type="match status" value="1"/>
</dbReference>
<dbReference type="EMBL" id="CP013140">
    <property type="protein sequence ID" value="ALN56745.1"/>
    <property type="molecule type" value="Genomic_DNA"/>
</dbReference>
<keyword evidence="2" id="KW-0444">Lipid biosynthesis</keyword>
<dbReference type="InterPro" id="IPR011032">
    <property type="entry name" value="GroES-like_sf"/>
</dbReference>
<evidence type="ECO:0000256" key="8">
    <source>
        <dbReference type="ARBA" id="ARBA00023160"/>
    </source>
</evidence>
<dbReference type="InterPro" id="IPR013149">
    <property type="entry name" value="ADH-like_C"/>
</dbReference>
<evidence type="ECO:0000256" key="2">
    <source>
        <dbReference type="ARBA" id="ARBA00022516"/>
    </source>
</evidence>
<organism evidence="11 12">
    <name type="scientific">Lysobacter enzymogenes</name>
    <dbReference type="NCBI Taxonomy" id="69"/>
    <lineage>
        <taxon>Bacteria</taxon>
        <taxon>Pseudomonadati</taxon>
        <taxon>Pseudomonadota</taxon>
        <taxon>Gammaproteobacteria</taxon>
        <taxon>Lysobacterales</taxon>
        <taxon>Lysobacteraceae</taxon>
        <taxon>Lysobacter</taxon>
    </lineage>
</organism>
<keyword evidence="5" id="KW-0809">Transit peptide</keyword>
<evidence type="ECO:0000313" key="12">
    <source>
        <dbReference type="Proteomes" id="UP000061569"/>
    </source>
</evidence>
<sequence>MKRAQYERRGPVPQDVIEAVEFQTPPLAAGQVLIEVLAAPINPSDVLTLTGDYGLLPPLPAVGGNEGVGRVAELGPEVTQLKLGQTVLLPIQGGSWATHMVGTAKHLVPLPDGADPKQLAMITINPPTALLMLSDIVALEPGDWVIQNAANSAVGTYLIQLAKARGLRTINVVRRESAVEAVQAAGADVVLVDGEDLGKRAREAAQKAPIKLGIDAVGGLATQHVAQALGEGGVVVNYGAMSGEACQISPASFVFRDVSLRGFWLSRWFQQAAPARRAQVFGEIAQRVAAGELHARVQATYPLERIKDAVAAAAAGERDGKILILPNGEV</sequence>
<evidence type="ECO:0000313" key="11">
    <source>
        <dbReference type="EMBL" id="ALN56745.1"/>
    </source>
</evidence>
<evidence type="ECO:0000256" key="10">
    <source>
        <dbReference type="ARBA" id="ARBA00048843"/>
    </source>
</evidence>
<keyword evidence="6" id="KW-0560">Oxidoreductase</keyword>
<accession>A0A0S2DDX6</accession>
<dbReference type="InterPro" id="IPR020843">
    <property type="entry name" value="ER"/>
</dbReference>
<dbReference type="EC" id="1.3.1.104" evidence="9"/>
<dbReference type="PANTHER" id="PTHR43981:SF2">
    <property type="entry name" value="ENOYL-[ACYL-CARRIER-PROTEIN] REDUCTASE, MITOCHONDRIAL"/>
    <property type="match status" value="1"/>
</dbReference>
<keyword evidence="3" id="KW-0276">Fatty acid metabolism</keyword>
<dbReference type="GO" id="GO:0141148">
    <property type="term" value="F:enoyl-[acyl-carrier-protein] reductase (NADPH) activity"/>
    <property type="evidence" value="ECO:0007669"/>
    <property type="project" value="UniProtKB-EC"/>
</dbReference>